<evidence type="ECO:0000313" key="2">
    <source>
        <dbReference type="EMBL" id="KAK3199720.1"/>
    </source>
</evidence>
<proteinExistence type="predicted"/>
<accession>A0AAE0E0E3</accession>
<dbReference type="AlphaFoldDB" id="A0AAE0E0E3"/>
<dbReference type="Pfam" id="PF23324">
    <property type="entry name" value="DUF7086"/>
    <property type="match status" value="1"/>
</dbReference>
<evidence type="ECO:0000259" key="1">
    <source>
        <dbReference type="Pfam" id="PF23324"/>
    </source>
</evidence>
<name>A0AAE0E0E3_9ROSI</name>
<comment type="caution">
    <text evidence="2">The sequence shown here is derived from an EMBL/GenBank/DDBJ whole genome shotgun (WGS) entry which is preliminary data.</text>
</comment>
<sequence length="132" mass="15138">MEESHNNKEVRSTSPAIKNSPSLHNLPFHFLESILFHLKPPLRLLILLEVGVFLVVGCSKELLGCKTRQQIFKHVNPSFDTIEEFLLENDVRLQDNAPDIWTNLVRTVCTLPLCRERSFADPVIPDDHARIN</sequence>
<evidence type="ECO:0000313" key="3">
    <source>
        <dbReference type="Proteomes" id="UP001281410"/>
    </source>
</evidence>
<protein>
    <recommendedName>
        <fullName evidence="1">DUF7086 domain-containing protein</fullName>
    </recommendedName>
</protein>
<reference evidence="2" key="1">
    <citation type="journal article" date="2023" name="Plant J.">
        <title>Genome sequences and population genomics provide insights into the demographic history, inbreeding, and mutation load of two 'living fossil' tree species of Dipteronia.</title>
        <authorList>
            <person name="Feng Y."/>
            <person name="Comes H.P."/>
            <person name="Chen J."/>
            <person name="Zhu S."/>
            <person name="Lu R."/>
            <person name="Zhang X."/>
            <person name="Li P."/>
            <person name="Qiu J."/>
            <person name="Olsen K.M."/>
            <person name="Qiu Y."/>
        </authorList>
    </citation>
    <scope>NUCLEOTIDE SEQUENCE</scope>
    <source>
        <strain evidence="2">NBL</strain>
    </source>
</reference>
<dbReference type="InterPro" id="IPR055513">
    <property type="entry name" value="DUF7086"/>
</dbReference>
<organism evidence="2 3">
    <name type="scientific">Dipteronia sinensis</name>
    <dbReference type="NCBI Taxonomy" id="43782"/>
    <lineage>
        <taxon>Eukaryota</taxon>
        <taxon>Viridiplantae</taxon>
        <taxon>Streptophyta</taxon>
        <taxon>Embryophyta</taxon>
        <taxon>Tracheophyta</taxon>
        <taxon>Spermatophyta</taxon>
        <taxon>Magnoliopsida</taxon>
        <taxon>eudicotyledons</taxon>
        <taxon>Gunneridae</taxon>
        <taxon>Pentapetalae</taxon>
        <taxon>rosids</taxon>
        <taxon>malvids</taxon>
        <taxon>Sapindales</taxon>
        <taxon>Sapindaceae</taxon>
        <taxon>Hippocastanoideae</taxon>
        <taxon>Acereae</taxon>
        <taxon>Dipteronia</taxon>
    </lineage>
</organism>
<keyword evidence="3" id="KW-1185">Reference proteome</keyword>
<feature type="domain" description="DUF7086" evidence="1">
    <location>
        <begin position="64"/>
        <end position="132"/>
    </location>
</feature>
<gene>
    <name evidence="2" type="ORF">Dsin_023135</name>
</gene>
<dbReference type="EMBL" id="JANJYJ010000007">
    <property type="protein sequence ID" value="KAK3199720.1"/>
    <property type="molecule type" value="Genomic_DNA"/>
</dbReference>
<dbReference type="Proteomes" id="UP001281410">
    <property type="component" value="Unassembled WGS sequence"/>
</dbReference>